<gene>
    <name evidence="6" type="ORF">MNEG_4819</name>
</gene>
<evidence type="ECO:0000259" key="5">
    <source>
        <dbReference type="PROSITE" id="PS50072"/>
    </source>
</evidence>
<protein>
    <recommendedName>
        <fullName evidence="1">peptidylprolyl isomerase</fullName>
        <ecNumber evidence="1">5.2.1.8</ecNumber>
    </recommendedName>
</protein>
<dbReference type="SUPFAM" id="SSF50891">
    <property type="entry name" value="Cyclophilin-like"/>
    <property type="match status" value="1"/>
</dbReference>
<dbReference type="PROSITE" id="PS50072">
    <property type="entry name" value="CSA_PPIASE_2"/>
    <property type="match status" value="1"/>
</dbReference>
<evidence type="ECO:0000256" key="1">
    <source>
        <dbReference type="ARBA" id="ARBA00013194"/>
    </source>
</evidence>
<dbReference type="InterPro" id="IPR002130">
    <property type="entry name" value="Cyclophilin-type_PPIase_dom"/>
</dbReference>
<dbReference type="InterPro" id="IPR044665">
    <property type="entry name" value="E_coli_cyclophilin_A-like"/>
</dbReference>
<organism evidence="6 7">
    <name type="scientific">Monoraphidium neglectum</name>
    <dbReference type="NCBI Taxonomy" id="145388"/>
    <lineage>
        <taxon>Eukaryota</taxon>
        <taxon>Viridiplantae</taxon>
        <taxon>Chlorophyta</taxon>
        <taxon>core chlorophytes</taxon>
        <taxon>Chlorophyceae</taxon>
        <taxon>CS clade</taxon>
        <taxon>Sphaeropleales</taxon>
        <taxon>Selenastraceae</taxon>
        <taxon>Monoraphidium</taxon>
    </lineage>
</organism>
<evidence type="ECO:0000256" key="2">
    <source>
        <dbReference type="ARBA" id="ARBA00023078"/>
    </source>
</evidence>
<keyword evidence="3" id="KW-0697">Rotamase</keyword>
<keyword evidence="7" id="KW-1185">Reference proteome</keyword>
<keyword evidence="2" id="KW-0793">Thylakoid</keyword>
<evidence type="ECO:0000256" key="3">
    <source>
        <dbReference type="ARBA" id="ARBA00023110"/>
    </source>
</evidence>
<dbReference type="Proteomes" id="UP000054498">
    <property type="component" value="Unassembled WGS sequence"/>
</dbReference>
<dbReference type="GeneID" id="25737696"/>
<dbReference type="OrthoDB" id="1735926at2759"/>
<proteinExistence type="predicted"/>
<dbReference type="Gene3D" id="1.20.120.290">
    <property type="entry name" value="Oxygen-evolving enhancer protein 3 (PsbQ), four-helix up-down bundle"/>
    <property type="match status" value="1"/>
</dbReference>
<dbReference type="PANTHER" id="PTHR43246">
    <property type="entry name" value="PEPTIDYL-PROLYL CIS-TRANS ISOMERASE CYP38, CHLOROPLASTIC"/>
    <property type="match status" value="1"/>
</dbReference>
<dbReference type="AlphaFoldDB" id="A0A0D2L8L2"/>
<dbReference type="Pfam" id="PF21329">
    <property type="entry name" value="CYP38_PsbQ-like"/>
    <property type="match status" value="1"/>
</dbReference>
<reference evidence="6 7" key="1">
    <citation type="journal article" date="2013" name="BMC Genomics">
        <title>Reconstruction of the lipid metabolism for the microalga Monoraphidium neglectum from its genome sequence reveals characteristics suitable for biofuel production.</title>
        <authorList>
            <person name="Bogen C."/>
            <person name="Al-Dilaimi A."/>
            <person name="Albersmeier A."/>
            <person name="Wichmann J."/>
            <person name="Grundmann M."/>
            <person name="Rupp O."/>
            <person name="Lauersen K.J."/>
            <person name="Blifernez-Klassen O."/>
            <person name="Kalinowski J."/>
            <person name="Goesmann A."/>
            <person name="Mussgnug J.H."/>
            <person name="Kruse O."/>
        </authorList>
    </citation>
    <scope>NUCLEOTIDE SEQUENCE [LARGE SCALE GENOMIC DNA]</scope>
    <source>
        <strain evidence="6 7">SAG 48.87</strain>
    </source>
</reference>
<dbReference type="RefSeq" id="XP_013902163.1">
    <property type="nucleotide sequence ID" value="XM_014046709.1"/>
</dbReference>
<dbReference type="SUPFAM" id="SSF101112">
    <property type="entry name" value="Oxygen-evolving enhancer protein 3"/>
    <property type="match status" value="1"/>
</dbReference>
<evidence type="ECO:0000313" key="6">
    <source>
        <dbReference type="EMBL" id="KIZ03144.1"/>
    </source>
</evidence>
<feature type="domain" description="PPIase cyclophilin-type" evidence="5">
    <location>
        <begin position="211"/>
        <end position="404"/>
    </location>
</feature>
<dbReference type="Pfam" id="PF00160">
    <property type="entry name" value="Pro_isomerase"/>
    <property type="match status" value="1"/>
</dbReference>
<keyword evidence="4 6" id="KW-0413">Isomerase</keyword>
<dbReference type="InterPro" id="IPR029000">
    <property type="entry name" value="Cyclophilin-like_dom_sf"/>
</dbReference>
<name>A0A0D2L8L2_9CHLO</name>
<dbReference type="Gene3D" id="2.40.100.10">
    <property type="entry name" value="Cyclophilin-like"/>
    <property type="match status" value="1"/>
</dbReference>
<dbReference type="EC" id="5.2.1.8" evidence="1"/>
<sequence length="410" mass="44208">MAFKLDPCAIRQGPDFLQRCAVGLLAAATAVMPLMAFEAPPAYAKLTAGDGVKNASAILRNALPINNKPIRQAQRALEAISEELRVPGSKSLGPIARSLRTAQSAISSGRDKIVADFAPSKRAEGQAALAKLEASLVEFNAIIDAKDKQLVPIKQRECLEYVGQVEEAMVSGLTFEVPKEYADRPLLKGRATLEMKVDIRETPEGPISPTLTIVLDGYNAPVSAGQFLDLVQRGFYNGMEIQRSDGFVVQTGDPDGPATGFVDPDTGKLRIVPMEIRVEGDKEPVYDLNLEDLGRYNETPVLPFNAYGTLAWARAEFDNNSASSQVFFLLKESELTPTGANLLDGRYAVFGYVVQNQDTLGLMKVGDKIEFIKVVKGAENLVNGAKPKQQKAPQLEAAVAEVAEAAVVDS</sequence>
<dbReference type="CDD" id="cd01924">
    <property type="entry name" value="cyclophilin_TLP40_like"/>
    <property type="match status" value="1"/>
</dbReference>
<dbReference type="STRING" id="145388.A0A0D2L8L2"/>
<accession>A0A0D2L8L2</accession>
<dbReference type="InterPro" id="IPR048563">
    <property type="entry name" value="CYP38_PsbQ-like"/>
</dbReference>
<dbReference type="KEGG" id="mng:MNEG_4819"/>
<evidence type="ECO:0000256" key="4">
    <source>
        <dbReference type="ARBA" id="ARBA00023235"/>
    </source>
</evidence>
<dbReference type="GO" id="GO:0003755">
    <property type="term" value="F:peptidyl-prolyl cis-trans isomerase activity"/>
    <property type="evidence" value="ECO:0007669"/>
    <property type="project" value="UniProtKB-KW"/>
</dbReference>
<evidence type="ECO:0000313" key="7">
    <source>
        <dbReference type="Proteomes" id="UP000054498"/>
    </source>
</evidence>
<dbReference type="InterPro" id="IPR023222">
    <property type="entry name" value="PsbQ-like_dom_sf"/>
</dbReference>
<dbReference type="EMBL" id="KK100906">
    <property type="protein sequence ID" value="KIZ03144.1"/>
    <property type="molecule type" value="Genomic_DNA"/>
</dbReference>